<feature type="region of interest" description="Disordered" evidence="6">
    <location>
        <begin position="544"/>
        <end position="574"/>
    </location>
</feature>
<dbReference type="Gene3D" id="2.60.40.10">
    <property type="entry name" value="Immunoglobulins"/>
    <property type="match status" value="1"/>
</dbReference>
<dbReference type="SMART" id="SM00409">
    <property type="entry name" value="IG"/>
    <property type="match status" value="1"/>
</dbReference>
<feature type="compositionally biased region" description="Polar residues" evidence="6">
    <location>
        <begin position="594"/>
        <end position="611"/>
    </location>
</feature>
<keyword evidence="2" id="KW-0732">Signal</keyword>
<dbReference type="PROSITE" id="PS50835">
    <property type="entry name" value="IG_LIKE"/>
    <property type="match status" value="1"/>
</dbReference>
<evidence type="ECO:0000256" key="5">
    <source>
        <dbReference type="ARBA" id="ARBA00023180"/>
    </source>
</evidence>
<keyword evidence="7" id="KW-0472">Membrane</keyword>
<gene>
    <name evidence="10" type="primary">LOC100647898</name>
</gene>
<dbReference type="SMART" id="SM00408">
    <property type="entry name" value="IGc2"/>
    <property type="match status" value="1"/>
</dbReference>
<keyword evidence="4" id="KW-1015">Disulfide bond</keyword>
<dbReference type="PANTHER" id="PTHR45842">
    <property type="entry name" value="SYNAPTIC ADHESION-LIKE MOLECULE SALM"/>
    <property type="match status" value="1"/>
</dbReference>
<sequence length="818" mass="90630">MPKKQKRKKVSRVCGDCRHLRRRGIFESAIRSDILMRRRSIHGPSDEAQTRRQENLHRQILGMELRTAKLLLYSTLVVVVCWSQEYWTAQCSSSCKCRWISGRKTAECIKQNLTQIPSSLSPEIQNFDLTGNRIMHLMHDSFSRVHLVNLQKLVLRKCEIESIHTDAFNGLKIVIEIDLSGNNIKTLYPGTFRETQRLRVLLLNENKLKVLENGLFHDLAYLQKVMLSNNELERVEEETFRNLPELRLLTLDGNNLSVLRVQSFETLPKLGSLELHNNPWNCNCRLKKFRDWTIERKLYTKPTTCQQPATLAGKMWDEVSSDEFACRPEIFTIGPSVKIEVGKGNVTFWCRASGIPRPQLAWVHRSRILNNHTRRHNGEKNYILKSSHEWLNLTIPDVIPSDKGDYVCLAKSPGGNTEKNVTLTIAGDAMGGKDNIISLPLALGFGVTALLLLVVTVSFCVCYCRRRRTRHDEKSLEAASMEHHGLGEQEKSLITTINPVVKPPRRYEAPSVTSHGTEMTELNRTLLDNDSVFADGIGGGVGSGVIGGVGDDEREERATPELESGTGTMCRGGGGSYRQYPPDLLAFSGGRGASPTSQASTAPDNTRLPSQHVTPTTAAFASPSNQYPAAFKTLPHNRSVTPYGITSSSIAPVMPRHGYVTIPRRPRAPSWSSGPPTSPTDGLEPVYDNLGLRTTADGSSVLSLNKSPEPLSSMRNRPLPGTPGSHYGTIQRSTPNILTSSPLDRAAPEGAAEWPTKLADESTDSNHLVGQAQPQQQQQSGSSNTLGRKVPPRPPPKPKKKSTNGPLYEDEGEDGTEV</sequence>
<evidence type="ECO:0000256" key="1">
    <source>
        <dbReference type="ARBA" id="ARBA00022614"/>
    </source>
</evidence>
<evidence type="ECO:0000256" key="3">
    <source>
        <dbReference type="ARBA" id="ARBA00022737"/>
    </source>
</evidence>
<dbReference type="PANTHER" id="PTHR45842:SF12">
    <property type="entry name" value="KEKKON 5, ISOFORM A"/>
    <property type="match status" value="1"/>
</dbReference>
<dbReference type="InterPro" id="IPR032675">
    <property type="entry name" value="LRR_dom_sf"/>
</dbReference>
<evidence type="ECO:0000259" key="8">
    <source>
        <dbReference type="PROSITE" id="PS50835"/>
    </source>
</evidence>
<evidence type="ECO:0000256" key="2">
    <source>
        <dbReference type="ARBA" id="ARBA00022729"/>
    </source>
</evidence>
<dbReference type="InterPro" id="IPR001611">
    <property type="entry name" value="Leu-rich_rpt"/>
</dbReference>
<dbReference type="AlphaFoldDB" id="A0A9C6S6M5"/>
<keyword evidence="3" id="KW-0677">Repeat</keyword>
<feature type="compositionally biased region" description="Polar residues" evidence="6">
    <location>
        <begin position="696"/>
        <end position="706"/>
    </location>
</feature>
<dbReference type="Pfam" id="PF07679">
    <property type="entry name" value="I-set"/>
    <property type="match status" value="1"/>
</dbReference>
<evidence type="ECO:0000256" key="6">
    <source>
        <dbReference type="SAM" id="MobiDB-lite"/>
    </source>
</evidence>
<name>A0A9C6S6M5_BOMTE</name>
<protein>
    <submittedName>
        <fullName evidence="10">Uncharacterized protein LOC100647898 isoform X1</fullName>
    </submittedName>
</protein>
<dbReference type="SMART" id="SM00082">
    <property type="entry name" value="LRRCT"/>
    <property type="match status" value="1"/>
</dbReference>
<organism evidence="9 10">
    <name type="scientific">Bombus terrestris</name>
    <name type="common">Buff-tailed bumblebee</name>
    <name type="synonym">Apis terrestris</name>
    <dbReference type="NCBI Taxonomy" id="30195"/>
    <lineage>
        <taxon>Eukaryota</taxon>
        <taxon>Metazoa</taxon>
        <taxon>Ecdysozoa</taxon>
        <taxon>Arthropoda</taxon>
        <taxon>Hexapoda</taxon>
        <taxon>Insecta</taxon>
        <taxon>Pterygota</taxon>
        <taxon>Neoptera</taxon>
        <taxon>Endopterygota</taxon>
        <taxon>Hymenoptera</taxon>
        <taxon>Apocrita</taxon>
        <taxon>Aculeata</taxon>
        <taxon>Apoidea</taxon>
        <taxon>Anthophila</taxon>
        <taxon>Apidae</taxon>
        <taxon>Bombus</taxon>
        <taxon>Bombus</taxon>
    </lineage>
</organism>
<dbReference type="InterPro" id="IPR013098">
    <property type="entry name" value="Ig_I-set"/>
</dbReference>
<dbReference type="OrthoDB" id="5954366at2759"/>
<feature type="compositionally biased region" description="Acidic residues" evidence="6">
    <location>
        <begin position="808"/>
        <end position="818"/>
    </location>
</feature>
<dbReference type="InterPro" id="IPR003591">
    <property type="entry name" value="Leu-rich_rpt_typical-subtyp"/>
</dbReference>
<dbReference type="GO" id="GO:0071944">
    <property type="term" value="C:cell periphery"/>
    <property type="evidence" value="ECO:0007669"/>
    <property type="project" value="UniProtKB-ARBA"/>
</dbReference>
<dbReference type="InterPro" id="IPR000483">
    <property type="entry name" value="Cys-rich_flank_reg_C"/>
</dbReference>
<dbReference type="CTD" id="32930"/>
<reference evidence="10" key="1">
    <citation type="submission" date="2025-08" db="UniProtKB">
        <authorList>
            <consortium name="RefSeq"/>
        </authorList>
    </citation>
    <scope>IDENTIFICATION</scope>
</reference>
<dbReference type="InterPro" id="IPR013783">
    <property type="entry name" value="Ig-like_fold"/>
</dbReference>
<dbReference type="InterPro" id="IPR007110">
    <property type="entry name" value="Ig-like_dom"/>
</dbReference>
<feature type="region of interest" description="Disordered" evidence="6">
    <location>
        <begin position="590"/>
        <end position="611"/>
    </location>
</feature>
<feature type="compositionally biased region" description="Polar residues" evidence="6">
    <location>
        <begin position="728"/>
        <end position="742"/>
    </location>
</feature>
<dbReference type="Proteomes" id="UP000835206">
    <property type="component" value="Chromosome 6"/>
</dbReference>
<dbReference type="GeneID" id="100647898"/>
<dbReference type="InterPro" id="IPR003598">
    <property type="entry name" value="Ig_sub2"/>
</dbReference>
<evidence type="ECO:0000313" key="10">
    <source>
        <dbReference type="RefSeq" id="XP_048262689.1"/>
    </source>
</evidence>
<dbReference type="InterPro" id="IPR050467">
    <property type="entry name" value="LRFN"/>
</dbReference>
<dbReference type="InterPro" id="IPR003599">
    <property type="entry name" value="Ig_sub"/>
</dbReference>
<dbReference type="Gene3D" id="3.80.10.10">
    <property type="entry name" value="Ribonuclease Inhibitor"/>
    <property type="match status" value="2"/>
</dbReference>
<dbReference type="FunFam" id="3.80.10.10:FF:000082">
    <property type="entry name" value="Leucine-rich repeat-containing 24"/>
    <property type="match status" value="1"/>
</dbReference>
<dbReference type="RefSeq" id="XP_048262689.1">
    <property type="nucleotide sequence ID" value="XM_048406732.1"/>
</dbReference>
<evidence type="ECO:0000256" key="7">
    <source>
        <dbReference type="SAM" id="Phobius"/>
    </source>
</evidence>
<feature type="domain" description="Ig-like" evidence="8">
    <location>
        <begin position="328"/>
        <end position="422"/>
    </location>
</feature>
<feature type="region of interest" description="Disordered" evidence="6">
    <location>
        <begin position="664"/>
        <end position="818"/>
    </location>
</feature>
<keyword evidence="7" id="KW-0812">Transmembrane</keyword>
<feature type="transmembrane region" description="Helical" evidence="7">
    <location>
        <begin position="441"/>
        <end position="464"/>
    </location>
</feature>
<dbReference type="SUPFAM" id="SSF48726">
    <property type="entry name" value="Immunoglobulin"/>
    <property type="match status" value="1"/>
</dbReference>
<keyword evidence="1" id="KW-0433">Leucine-rich repeat</keyword>
<keyword evidence="7" id="KW-1133">Transmembrane helix</keyword>
<accession>A0A9C6S6M5</accession>
<proteinExistence type="predicted"/>
<dbReference type="SMART" id="SM00369">
    <property type="entry name" value="LRR_TYP"/>
    <property type="match status" value="5"/>
</dbReference>
<evidence type="ECO:0000256" key="4">
    <source>
        <dbReference type="ARBA" id="ARBA00023157"/>
    </source>
</evidence>
<evidence type="ECO:0000313" key="9">
    <source>
        <dbReference type="Proteomes" id="UP000835206"/>
    </source>
</evidence>
<keyword evidence="5" id="KW-0325">Glycoprotein</keyword>
<dbReference type="SUPFAM" id="SSF52058">
    <property type="entry name" value="L domain-like"/>
    <property type="match status" value="1"/>
</dbReference>
<dbReference type="InterPro" id="IPR036179">
    <property type="entry name" value="Ig-like_dom_sf"/>
</dbReference>
<keyword evidence="9" id="KW-1185">Reference proteome</keyword>
<dbReference type="Pfam" id="PF13855">
    <property type="entry name" value="LRR_8"/>
    <property type="match status" value="1"/>
</dbReference>